<feature type="transmembrane region" description="Helical" evidence="2">
    <location>
        <begin position="63"/>
        <end position="86"/>
    </location>
</feature>
<evidence type="ECO:0000313" key="4">
    <source>
        <dbReference type="Proteomes" id="UP001055439"/>
    </source>
</evidence>
<proteinExistence type="predicted"/>
<evidence type="ECO:0000313" key="3">
    <source>
        <dbReference type="EMBL" id="URD93954.1"/>
    </source>
</evidence>
<dbReference type="OrthoDB" id="10642809at2759"/>
<sequence length="259" mass="28505">MPMPSPPFSLSSADLSGGRREASRRRSVGAPSATKFRRLTPPHTAAGPLFPRSPLPPVLTAELILDLLLLMVFFFLALTLFLYLGVEFPRASPLPSPPPNRASILLIPERTKFGVALARSAVELQERQQSVRLASYWLEIERSGKTCTQDQRLTGCSAKDTEAAGLVGLISWRSPTLSSPLSEGNAAGKRRLIRECCPRDYFSDRGASCDDAKRDINIFLWWSSSDEQVERLLSGTNKGVDTGEESNLWCLIENEGRGD</sequence>
<reference evidence="3" key="1">
    <citation type="submission" date="2022-05" db="EMBL/GenBank/DDBJ databases">
        <title>The Musa troglodytarum L. genome provides insights into the mechanism of non-climacteric behaviour and enrichment of carotenoids.</title>
        <authorList>
            <person name="Wang J."/>
        </authorList>
    </citation>
    <scope>NUCLEOTIDE SEQUENCE</scope>
    <source>
        <tissue evidence="3">Leaf</tissue>
    </source>
</reference>
<dbReference type="AlphaFoldDB" id="A0A9E7FDI4"/>
<keyword evidence="2" id="KW-0472">Membrane</keyword>
<evidence type="ECO:0000256" key="2">
    <source>
        <dbReference type="SAM" id="Phobius"/>
    </source>
</evidence>
<dbReference type="Proteomes" id="UP001055439">
    <property type="component" value="Chromosome 3"/>
</dbReference>
<evidence type="ECO:0000256" key="1">
    <source>
        <dbReference type="SAM" id="MobiDB-lite"/>
    </source>
</evidence>
<accession>A0A9E7FDI4</accession>
<feature type="region of interest" description="Disordered" evidence="1">
    <location>
        <begin position="1"/>
        <end position="51"/>
    </location>
</feature>
<keyword evidence="2" id="KW-0812">Transmembrane</keyword>
<gene>
    <name evidence="3" type="ORF">MUK42_00091</name>
</gene>
<keyword evidence="2" id="KW-1133">Transmembrane helix</keyword>
<keyword evidence="4" id="KW-1185">Reference proteome</keyword>
<name>A0A9E7FDI4_9LILI</name>
<dbReference type="EMBL" id="CP097505">
    <property type="protein sequence ID" value="URD93954.1"/>
    <property type="molecule type" value="Genomic_DNA"/>
</dbReference>
<organism evidence="3 4">
    <name type="scientific">Musa troglodytarum</name>
    <name type="common">fe'i banana</name>
    <dbReference type="NCBI Taxonomy" id="320322"/>
    <lineage>
        <taxon>Eukaryota</taxon>
        <taxon>Viridiplantae</taxon>
        <taxon>Streptophyta</taxon>
        <taxon>Embryophyta</taxon>
        <taxon>Tracheophyta</taxon>
        <taxon>Spermatophyta</taxon>
        <taxon>Magnoliopsida</taxon>
        <taxon>Liliopsida</taxon>
        <taxon>Zingiberales</taxon>
        <taxon>Musaceae</taxon>
        <taxon>Musa</taxon>
    </lineage>
</organism>
<protein>
    <submittedName>
        <fullName evidence="3">Uncharacterized protein</fullName>
    </submittedName>
</protein>